<evidence type="ECO:0000313" key="2">
    <source>
        <dbReference type="Proteomes" id="UP000001548"/>
    </source>
</evidence>
<keyword evidence="2" id="KW-1185">Reference proteome</keyword>
<proteinExistence type="predicted"/>
<evidence type="ECO:0000313" key="1">
    <source>
        <dbReference type="EMBL" id="KAE8304820.1"/>
    </source>
</evidence>
<dbReference type="Proteomes" id="UP000001548">
    <property type="component" value="Unassembled WGS sequence"/>
</dbReference>
<protein>
    <submittedName>
        <fullName evidence="1">Coiled-coil protein</fullName>
    </submittedName>
</protein>
<reference evidence="1 2" key="1">
    <citation type="journal article" date="2007" name="Science">
        <title>Genomic minimalism in the early diverging intestinal parasite Giardia lamblia.</title>
        <authorList>
            <person name="Morrison H.G."/>
            <person name="McArthur A.G."/>
            <person name="Gillin F.D."/>
            <person name="Aley S.B."/>
            <person name="Adam R.D."/>
            <person name="Olsen G.J."/>
            <person name="Best A.A."/>
            <person name="Cande W.Z."/>
            <person name="Chen F."/>
            <person name="Cipriano M.J."/>
            <person name="Davids B.J."/>
            <person name="Dawson S.C."/>
            <person name="Elmendorf H.G."/>
            <person name="Hehl A.B."/>
            <person name="Holder M.E."/>
            <person name="Huse S.M."/>
            <person name="Kim U.U."/>
            <person name="Lasek-Nesselquist E."/>
            <person name="Manning G."/>
            <person name="Nigam A."/>
            <person name="Nixon J.E."/>
            <person name="Palm D."/>
            <person name="Passamaneck N.E."/>
            <person name="Prabhu A."/>
            <person name="Reich C.I."/>
            <person name="Reiner D.S."/>
            <person name="Samuelson J."/>
            <person name="Svard S.G."/>
            <person name="Sogin M.L."/>
        </authorList>
    </citation>
    <scope>NUCLEOTIDE SEQUENCE [LARGE SCALE GENOMIC DNA]</scope>
    <source>
        <strain evidence="1 2">WB C6</strain>
    </source>
</reference>
<organism evidence="1 2">
    <name type="scientific">Giardia intestinalis (strain ATCC 50803 / WB clone C6)</name>
    <name type="common">Giardia lamblia</name>
    <dbReference type="NCBI Taxonomy" id="184922"/>
    <lineage>
        <taxon>Eukaryota</taxon>
        <taxon>Metamonada</taxon>
        <taxon>Diplomonadida</taxon>
        <taxon>Hexamitidae</taxon>
        <taxon>Giardiinae</taxon>
        <taxon>Giardia</taxon>
    </lineage>
</organism>
<comment type="caution">
    <text evidence="1">The sequence shown here is derived from an EMBL/GenBank/DDBJ whole genome shotgun (WGS) entry which is preliminary data.</text>
</comment>
<gene>
    <name evidence="1" type="ORF">GL50803_0091374</name>
</gene>
<dbReference type="RefSeq" id="XP_001704252.1">
    <property type="nucleotide sequence ID" value="XM_001704200.1"/>
</dbReference>
<dbReference type="KEGG" id="gla:GL50803_0091374"/>
<dbReference type="STRING" id="184922.A8BY03"/>
<sequence>METEAARELERVQKENFTLKLRVFSLEQELHPDRSTGKEAAFASEISTEIEKRDQLLLKAKLSIQSLSSENDTLRHRLQSVETLLSETETQALEWKQRVSAFDAESVLRGKQAESAQNNFKLACQQIEEQKQKIKQQHYLILQLQNKLNPSTGVPSAPQPGGASTAGLTQDESECLLEDIGVQWRRYVSSLEVKHAEELDAIKKGHQQQLERFFQGKNSEIETFQKDYAQLQETIFGLRNQNADLHRVVEDMKLQEDQFRQTAEHFKNDSMEKAGQIQQLKLALGEAEDIKMHAQSLQAANSSLADQVSDLTSRIEILIREASDRVAEISNLHSEKLTLETRAKQADTLEKTLEARSTELSELRRDNIKYQEDNKALFLEVEHLRMVASFVPEKEETIRKQLEMITELQNINVQNSYEINSLKDTVASLSAKEVTIAALTKQLETADAELKRRQMDSVELTNLRSTNDQVMLELTKLRADHASAGRELREIREAHDTLKALHSQVTMEADTRSSELTAELTAYKAQASQLKTRVAELELQGSSLKAELDTALAHLESRTKDIEFVKTEKCSSERILTEYRENLKRQEQEFEAMMTEQNERIATLGKELDSVSITFRSACKAVEDMSVRLRVSKITNVKTLEDILSITSAVIRRHEGVLAELDASNTRTYEIQLKADQTRSELARVKKELDYCNGEIEGKDKRTREYLAEIDTLNRSIEGMRQEVSVAEKNLKEALDQRSKLKTYNNEYKDKIARQELRITSLQEKIKSQEVLVAERVKEIELSMQRQVKTFLDAMTDHISRRVSPEIALSEIKRFELIFLSTEDALNRQHVRIGEQLNPPADLLNDPLLGHNLGPGVLISSNVRPVL</sequence>
<dbReference type="VEuPathDB" id="GiardiaDB:GL50803_91374"/>
<dbReference type="GeneID" id="5697114"/>
<accession>A8BY03</accession>
<dbReference type="SUPFAM" id="SSF57997">
    <property type="entry name" value="Tropomyosin"/>
    <property type="match status" value="1"/>
</dbReference>
<dbReference type="AlphaFoldDB" id="A8BY03"/>
<name>A8BY03_GIAIC</name>
<dbReference type="HOGENOM" id="CLU_330766_0_0_1"/>
<dbReference type="OMA" id="DIKMHAQ"/>
<dbReference type="EMBL" id="AACB03000001">
    <property type="protein sequence ID" value="KAE8304820.1"/>
    <property type="molecule type" value="Genomic_DNA"/>
</dbReference>